<keyword evidence="5" id="KW-1185">Reference proteome</keyword>
<dbReference type="Pfam" id="PF26337">
    <property type="entry name" value="Gtf3_C"/>
    <property type="match status" value="1"/>
</dbReference>
<evidence type="ECO:0000256" key="1">
    <source>
        <dbReference type="ARBA" id="ARBA00022679"/>
    </source>
</evidence>
<feature type="domain" description="Glucosyltransferase 3-like C-terminal" evidence="3">
    <location>
        <begin position="182"/>
        <end position="351"/>
    </location>
</feature>
<dbReference type="InterPro" id="IPR058592">
    <property type="entry name" value="Gtf3_C"/>
</dbReference>
<evidence type="ECO:0000313" key="4">
    <source>
        <dbReference type="EMBL" id="SHF46625.1"/>
    </source>
</evidence>
<evidence type="ECO:0000259" key="3">
    <source>
        <dbReference type="Pfam" id="PF26337"/>
    </source>
</evidence>
<evidence type="ECO:0000259" key="2">
    <source>
        <dbReference type="Pfam" id="PF26334"/>
    </source>
</evidence>
<evidence type="ECO:0000313" key="5">
    <source>
        <dbReference type="Proteomes" id="UP000184406"/>
    </source>
</evidence>
<dbReference type="AlphaFoldDB" id="A0A1M5BVZ7"/>
<dbReference type="InterPro" id="IPR058591">
    <property type="entry name" value="Gtf3_N"/>
</dbReference>
<name>A0A1M5BVZ7_9FLAO</name>
<dbReference type="Pfam" id="PF26334">
    <property type="entry name" value="Gtf3_N"/>
    <property type="match status" value="1"/>
</dbReference>
<dbReference type="PIRSF" id="PIRSF007023">
    <property type="entry name" value="UDP-Galf_transf"/>
    <property type="match status" value="1"/>
</dbReference>
<dbReference type="GO" id="GO:0016740">
    <property type="term" value="F:transferase activity"/>
    <property type="evidence" value="ECO:0007669"/>
    <property type="project" value="UniProtKB-KW"/>
</dbReference>
<dbReference type="SUPFAM" id="SSF53756">
    <property type="entry name" value="UDP-Glycosyltransferase/glycogen phosphorylase"/>
    <property type="match status" value="1"/>
</dbReference>
<organism evidence="4 5">
    <name type="scientific">Arenibacter palladensis</name>
    <dbReference type="NCBI Taxonomy" id="237373"/>
    <lineage>
        <taxon>Bacteria</taxon>
        <taxon>Pseudomonadati</taxon>
        <taxon>Bacteroidota</taxon>
        <taxon>Flavobacteriia</taxon>
        <taxon>Flavobacteriales</taxon>
        <taxon>Flavobacteriaceae</taxon>
        <taxon>Arenibacter</taxon>
    </lineage>
</organism>
<gene>
    <name evidence="4" type="ORF">SAMN03080594_104251</name>
</gene>
<keyword evidence="1 4" id="KW-0808">Transferase</keyword>
<proteinExistence type="predicted"/>
<accession>A0A1M5BVZ7</accession>
<protein>
    <submittedName>
        <fullName evidence="4">Glycosyltransferase involved in cell wall bisynthesis</fullName>
    </submittedName>
</protein>
<dbReference type="EMBL" id="FQUX01000004">
    <property type="protein sequence ID" value="SHF46625.1"/>
    <property type="molecule type" value="Genomic_DNA"/>
</dbReference>
<reference evidence="5" key="1">
    <citation type="submission" date="2016-11" db="EMBL/GenBank/DDBJ databases">
        <authorList>
            <person name="Varghese N."/>
            <person name="Submissions S."/>
        </authorList>
    </citation>
    <scope>NUCLEOTIDE SEQUENCE [LARGE SCALE GENOMIC DNA]</scope>
    <source>
        <strain evidence="5">DSM 17539</strain>
    </source>
</reference>
<dbReference type="Proteomes" id="UP000184406">
    <property type="component" value="Unassembled WGS sequence"/>
</dbReference>
<feature type="domain" description="Glucosyltransferase 3-like N-terminal" evidence="2">
    <location>
        <begin position="15"/>
        <end position="157"/>
    </location>
</feature>
<dbReference type="Gene3D" id="3.40.50.2000">
    <property type="entry name" value="Glycogen Phosphorylase B"/>
    <property type="match status" value="2"/>
</dbReference>
<sequence>MQSSKNQPVMANLFYISRNYKATNSAASKPKTDCERILDKIGFKNLGFKQTTYASSALGAIISFFGITKGVIRLPRNSTLAIQYPLSKYYKYITTIAGIKKCKIVLIIHDVKYLMGKNKDIAREMKKFSCADVIIVHNDNMKKWFEQQGATAKLIPLYMFDYLDDNSSYTAPELSNNGLFDVVFAGGLGMAKSAFIYKLDALKNNSFHLKLYGSGFIKNDVDPANTIISFEGMFSPDDVAKHIRGSFGLVWNGNSIDECAGHFGQYLLYNNPHKTSLYLLCGLPIIIWDKAAIAAFIKERQLGICISSLEELDGKLKNLSNKDYQQMVKNVAEVREQIISGGFLTAAMKKALQELS</sequence>